<evidence type="ECO:0000256" key="10">
    <source>
        <dbReference type="SAM" id="MobiDB-lite"/>
    </source>
</evidence>
<keyword evidence="14" id="KW-1185">Reference proteome</keyword>
<evidence type="ECO:0000256" key="3">
    <source>
        <dbReference type="ARBA" id="ARBA00022801"/>
    </source>
</evidence>
<dbReference type="InterPro" id="IPR006935">
    <property type="entry name" value="Helicase/UvrB_N"/>
</dbReference>
<dbReference type="Pfam" id="PF04851">
    <property type="entry name" value="ResIII"/>
    <property type="match status" value="1"/>
</dbReference>
<dbReference type="SMART" id="SM00490">
    <property type="entry name" value="HELICc"/>
    <property type="match status" value="1"/>
</dbReference>
<dbReference type="KEGG" id="nmo:Nmlp_3016"/>
<dbReference type="HOGENOM" id="CLU_008213_4_0_2"/>
<dbReference type="Proteomes" id="UP000011867">
    <property type="component" value="Chromosome"/>
</dbReference>
<dbReference type="InterPro" id="IPR050615">
    <property type="entry name" value="ATP-dep_DNA_Helicase"/>
</dbReference>
<evidence type="ECO:0000256" key="2">
    <source>
        <dbReference type="ARBA" id="ARBA00022741"/>
    </source>
</evidence>
<keyword evidence="2 9" id="KW-0547">Nucleotide-binding</keyword>
<feature type="region of interest" description="Disordered" evidence="10">
    <location>
        <begin position="609"/>
        <end position="632"/>
    </location>
</feature>
<dbReference type="PANTHER" id="PTHR11274">
    <property type="entry name" value="RAD25/XP-B DNA REPAIR HELICASE"/>
    <property type="match status" value="1"/>
</dbReference>
<reference evidence="13 14" key="1">
    <citation type="journal article" date="2013" name="Genome Announc.">
        <title>Genome of the haloarchaeon Natronomonas moolapensis, a neutrophilic member of a previously haloalkaliphilic genus.</title>
        <authorList>
            <person name="Dyall-Smith M.L."/>
            <person name="Pfeiffer F."/>
            <person name="Oberwinkler T."/>
            <person name="Klee K."/>
            <person name="Rampp M."/>
            <person name="Palm P."/>
            <person name="Gross K."/>
            <person name="Schuster S.C."/>
            <person name="Oesterhelt D."/>
        </authorList>
    </citation>
    <scope>NUCLEOTIDE SEQUENCE [LARGE SCALE GENOMIC DNA]</scope>
    <source>
        <strain evidence="14">DSM 18674 / JCM 14361 / 8.8.11</strain>
    </source>
</reference>
<dbReference type="InterPro" id="IPR001650">
    <property type="entry name" value="Helicase_C-like"/>
</dbReference>
<comment type="catalytic activity">
    <reaction evidence="8 9">
        <text>ATP + H2O = ADP + phosphate + H(+)</text>
        <dbReference type="Rhea" id="RHEA:13065"/>
        <dbReference type="ChEBI" id="CHEBI:15377"/>
        <dbReference type="ChEBI" id="CHEBI:15378"/>
        <dbReference type="ChEBI" id="CHEBI:30616"/>
        <dbReference type="ChEBI" id="CHEBI:43474"/>
        <dbReference type="ChEBI" id="CHEBI:456216"/>
        <dbReference type="EC" id="5.6.2.4"/>
    </reaction>
</comment>
<evidence type="ECO:0000256" key="6">
    <source>
        <dbReference type="ARBA" id="ARBA00023235"/>
    </source>
</evidence>
<dbReference type="PROSITE" id="PS51194">
    <property type="entry name" value="HELICASE_CTER"/>
    <property type="match status" value="1"/>
</dbReference>
<accession>M1XL64</accession>
<dbReference type="STRING" id="268739.Nmlp_3016"/>
<proteinExistence type="inferred from homology"/>
<dbReference type="InterPro" id="IPR027417">
    <property type="entry name" value="P-loop_NTPase"/>
</dbReference>
<evidence type="ECO:0000256" key="1">
    <source>
        <dbReference type="ARBA" id="ARBA00006637"/>
    </source>
</evidence>
<evidence type="ECO:0000256" key="8">
    <source>
        <dbReference type="ARBA" id="ARBA00048988"/>
    </source>
</evidence>
<keyword evidence="6 9" id="KW-0413">Isomerase</keyword>
<keyword evidence="3 9" id="KW-0378">Hydrolase</keyword>
<feature type="domain" description="Helicase C-terminal" evidence="12">
    <location>
        <begin position="466"/>
        <end position="615"/>
    </location>
</feature>
<dbReference type="SMART" id="SM00487">
    <property type="entry name" value="DEXDc"/>
    <property type="match status" value="1"/>
</dbReference>
<dbReference type="EMBL" id="HF582854">
    <property type="protein sequence ID" value="CCQ37159.1"/>
    <property type="molecule type" value="Genomic_DNA"/>
</dbReference>
<dbReference type="GO" id="GO:0043138">
    <property type="term" value="F:3'-5' DNA helicase activity"/>
    <property type="evidence" value="ECO:0007669"/>
    <property type="project" value="UniProtKB-EC"/>
</dbReference>
<comment type="catalytic activity">
    <reaction evidence="7 9">
        <text>Couples ATP hydrolysis with the unwinding of duplex DNA by translocating in the 3'-5' direction.</text>
        <dbReference type="EC" id="5.6.2.4"/>
    </reaction>
</comment>
<keyword evidence="4 9" id="KW-0347">Helicase</keyword>
<protein>
    <recommendedName>
        <fullName evidence="9">Putative DNA 3'-5' helicase Rad25</fullName>
        <ecNumber evidence="9">5.6.2.4</ecNumber>
    </recommendedName>
</protein>
<dbReference type="PANTHER" id="PTHR11274:SF0">
    <property type="entry name" value="GENERAL TRANSCRIPTION AND DNA REPAIR FACTOR IIH HELICASE SUBUNIT XPB"/>
    <property type="match status" value="1"/>
</dbReference>
<evidence type="ECO:0000256" key="5">
    <source>
        <dbReference type="ARBA" id="ARBA00022840"/>
    </source>
</evidence>
<organism evidence="13 14">
    <name type="scientific">Natronomonas moolapensis (strain DSM 18674 / CECT 7526 / JCM 14361 / 8.8.11)</name>
    <dbReference type="NCBI Taxonomy" id="268739"/>
    <lineage>
        <taxon>Archaea</taxon>
        <taxon>Methanobacteriati</taxon>
        <taxon>Methanobacteriota</taxon>
        <taxon>Stenosarchaea group</taxon>
        <taxon>Halobacteria</taxon>
        <taxon>Halobacteriales</taxon>
        <taxon>Natronomonadaceae</taxon>
        <taxon>Natronomonas</taxon>
    </lineage>
</organism>
<evidence type="ECO:0000259" key="11">
    <source>
        <dbReference type="PROSITE" id="PS51192"/>
    </source>
</evidence>
<dbReference type="GO" id="GO:0003677">
    <property type="term" value="F:DNA binding"/>
    <property type="evidence" value="ECO:0007669"/>
    <property type="project" value="InterPro"/>
</dbReference>
<dbReference type="SUPFAM" id="SSF52540">
    <property type="entry name" value="P-loop containing nucleoside triphosphate hydrolases"/>
    <property type="match status" value="2"/>
</dbReference>
<name>M1XL64_NATM8</name>
<dbReference type="HAMAP" id="MF_01489">
    <property type="entry name" value="Helicase_Rad25_arch"/>
    <property type="match status" value="1"/>
</dbReference>
<evidence type="ECO:0000256" key="4">
    <source>
        <dbReference type="ARBA" id="ARBA00022806"/>
    </source>
</evidence>
<dbReference type="InterPro" id="IPR030882">
    <property type="entry name" value="Helicase_Rad25_arc"/>
</dbReference>
<evidence type="ECO:0000313" key="14">
    <source>
        <dbReference type="Proteomes" id="UP000011867"/>
    </source>
</evidence>
<evidence type="ECO:0000256" key="9">
    <source>
        <dbReference type="HAMAP-Rule" id="MF_01489"/>
    </source>
</evidence>
<dbReference type="GO" id="GO:0016887">
    <property type="term" value="F:ATP hydrolysis activity"/>
    <property type="evidence" value="ECO:0007669"/>
    <property type="project" value="RHEA"/>
</dbReference>
<dbReference type="GO" id="GO:0005524">
    <property type="term" value="F:ATP binding"/>
    <property type="evidence" value="ECO:0007669"/>
    <property type="project" value="UniProtKB-UniRule"/>
</dbReference>
<dbReference type="Gene3D" id="3.40.50.300">
    <property type="entry name" value="P-loop containing nucleotide triphosphate hydrolases"/>
    <property type="match status" value="2"/>
</dbReference>
<sequence>MTDPDRERPAEADDEQPVDAEAFYEALDARGRPVVTAAEVAAALDRPAGVVDDALSGLESDGDVGRLDVRAAKTAWYAPGRADADERITVFEKRRDVIVDQPAQYTRALLTQFAHLENTNREGGYVYTVREEDVWNAPYATFPELVSTVRSALGGRYEAIEEWIEGQWERAHKFRLATHEDGYVVLEAKSADLLGNVAEPRLDDGVLRARMGDETAWVAEDRTAELKRTLYEAGYPVQDDRELETGDDLPFDLDLDLRPYQADWIARFADSGSGVLVGPPGSGKTVAALGVMADVEGETLVLVPSRELAGQWHEEILERTTLSPEQVGEYHGGAKEIRPVTIATYRIAGMDRHRSLFDSRKWGLIVFDEVHHIPSPVHRRSASLQTKHRLGLTATPVRETEDQEEIYTLVGPPIGTDWEALFEAGYVAEPEVEIRCLPWASPAHREEYAASDGHGRRQAAATNPAKIREISAILHENRGSKAIVFVEYIDQGDAIAEALSVPFISGETPHARRSRLFDRFRRGAVDTIVVSRVGDEGIDLPDAEVAIAASGLGGSRRQGAQRAGRTMRPVGKARMYVLATRGTEEEDFARNRTKHLAARGVRVRETEPVAVVDPEDASATPDGGGVGFEAER</sequence>
<dbReference type="InterPro" id="IPR032438">
    <property type="entry name" value="ERCC3_RAD25_C"/>
</dbReference>
<dbReference type="PROSITE" id="PS51192">
    <property type="entry name" value="HELICASE_ATP_BIND_1"/>
    <property type="match status" value="1"/>
</dbReference>
<feature type="compositionally biased region" description="Gly residues" evidence="10">
    <location>
        <begin position="622"/>
        <end position="632"/>
    </location>
</feature>
<comment type="similarity">
    <text evidence="1 9">Belongs to the helicase family. RAD25/XPB subfamily.</text>
</comment>
<evidence type="ECO:0000259" key="12">
    <source>
        <dbReference type="PROSITE" id="PS51194"/>
    </source>
</evidence>
<keyword evidence="5 9" id="KW-0067">ATP-binding</keyword>
<dbReference type="AlphaFoldDB" id="M1XL64"/>
<gene>
    <name evidence="13" type="primary">rad25c</name>
    <name evidence="9" type="synonym">rad25</name>
    <name evidence="13" type="ordered locus">Nmlp_3016</name>
</gene>
<dbReference type="eggNOG" id="arCOG00874">
    <property type="taxonomic scope" value="Archaea"/>
</dbReference>
<evidence type="ECO:0000256" key="7">
    <source>
        <dbReference type="ARBA" id="ARBA00034617"/>
    </source>
</evidence>
<evidence type="ECO:0000313" key="13">
    <source>
        <dbReference type="EMBL" id="CCQ37159.1"/>
    </source>
</evidence>
<dbReference type="EC" id="5.6.2.4" evidence="9"/>
<dbReference type="Pfam" id="PF16203">
    <property type="entry name" value="ERCC3_RAD25_C"/>
    <property type="match status" value="1"/>
</dbReference>
<feature type="domain" description="Helicase ATP-binding" evidence="11">
    <location>
        <begin position="265"/>
        <end position="414"/>
    </location>
</feature>
<dbReference type="InterPro" id="IPR014001">
    <property type="entry name" value="Helicase_ATP-bd"/>
</dbReference>